<proteinExistence type="inferred from homology"/>
<keyword evidence="6 8" id="KW-1133">Transmembrane helix</keyword>
<comment type="subcellular location">
    <subcellularLocation>
        <location evidence="1 8">Cell membrane</location>
        <topology evidence="1 8">Multi-pass membrane protein</topology>
    </subcellularLocation>
</comment>
<feature type="transmembrane region" description="Helical" evidence="8">
    <location>
        <begin position="199"/>
        <end position="217"/>
    </location>
</feature>
<comment type="similarity">
    <text evidence="2 8">Belongs to the 4-toluene sulfonate uptake permease (TSUP) (TC 2.A.102) family.</text>
</comment>
<feature type="transmembrane region" description="Helical" evidence="8">
    <location>
        <begin position="38"/>
        <end position="60"/>
    </location>
</feature>
<evidence type="ECO:0000256" key="4">
    <source>
        <dbReference type="ARBA" id="ARBA00022475"/>
    </source>
</evidence>
<evidence type="ECO:0000313" key="10">
    <source>
        <dbReference type="Proteomes" id="UP000050277"/>
    </source>
</evidence>
<keyword evidence="5 8" id="KW-0812">Transmembrane</keyword>
<dbReference type="PANTHER" id="PTHR30269">
    <property type="entry name" value="TRANSMEMBRANE PROTEIN YFCA"/>
    <property type="match status" value="1"/>
</dbReference>
<dbReference type="OrthoDB" id="554695at2"/>
<feature type="transmembrane region" description="Helical" evidence="8">
    <location>
        <begin position="98"/>
        <end position="115"/>
    </location>
</feature>
<gene>
    <name evidence="9" type="ORF">SE18_10175</name>
</gene>
<dbReference type="Pfam" id="PF01925">
    <property type="entry name" value="TauE"/>
    <property type="match status" value="1"/>
</dbReference>
<organism evidence="9 10">
    <name type="scientific">Herpetosiphon geysericola</name>
    <dbReference type="NCBI Taxonomy" id="70996"/>
    <lineage>
        <taxon>Bacteria</taxon>
        <taxon>Bacillati</taxon>
        <taxon>Chloroflexota</taxon>
        <taxon>Chloroflexia</taxon>
        <taxon>Herpetosiphonales</taxon>
        <taxon>Herpetosiphonaceae</taxon>
        <taxon>Herpetosiphon</taxon>
    </lineage>
</organism>
<dbReference type="PATRIC" id="fig|70996.4.peg.4599"/>
<dbReference type="EMBL" id="LGKP01000015">
    <property type="protein sequence ID" value="KPL89004.1"/>
    <property type="molecule type" value="Genomic_DNA"/>
</dbReference>
<protein>
    <recommendedName>
        <fullName evidence="8">Probable membrane transporter protein</fullName>
    </recommendedName>
</protein>
<evidence type="ECO:0000256" key="1">
    <source>
        <dbReference type="ARBA" id="ARBA00004651"/>
    </source>
</evidence>
<feature type="transmembrane region" description="Helical" evidence="8">
    <location>
        <begin position="229"/>
        <end position="247"/>
    </location>
</feature>
<dbReference type="Proteomes" id="UP000050277">
    <property type="component" value="Unassembled WGS sequence"/>
</dbReference>
<dbReference type="PANTHER" id="PTHR30269:SF0">
    <property type="entry name" value="MEMBRANE TRANSPORTER PROTEIN YFCA-RELATED"/>
    <property type="match status" value="1"/>
</dbReference>
<evidence type="ECO:0000313" key="9">
    <source>
        <dbReference type="EMBL" id="KPL89004.1"/>
    </source>
</evidence>
<dbReference type="InterPro" id="IPR002781">
    <property type="entry name" value="TM_pro_TauE-like"/>
</dbReference>
<evidence type="ECO:0000256" key="6">
    <source>
        <dbReference type="ARBA" id="ARBA00022989"/>
    </source>
</evidence>
<evidence type="ECO:0000256" key="8">
    <source>
        <dbReference type="RuleBase" id="RU363041"/>
    </source>
</evidence>
<evidence type="ECO:0000256" key="3">
    <source>
        <dbReference type="ARBA" id="ARBA00022448"/>
    </source>
</evidence>
<accession>A0A0P6YBD3</accession>
<keyword evidence="10" id="KW-1185">Reference proteome</keyword>
<dbReference type="GO" id="GO:0005886">
    <property type="term" value="C:plasma membrane"/>
    <property type="evidence" value="ECO:0007669"/>
    <property type="project" value="UniProtKB-SubCell"/>
</dbReference>
<keyword evidence="7 8" id="KW-0472">Membrane</keyword>
<evidence type="ECO:0000256" key="7">
    <source>
        <dbReference type="ARBA" id="ARBA00023136"/>
    </source>
</evidence>
<reference evidence="9 10" key="1">
    <citation type="submission" date="2015-07" db="EMBL/GenBank/DDBJ databases">
        <title>Whole genome sequence of Herpetosiphon geysericola DSM 7119.</title>
        <authorList>
            <person name="Hemp J."/>
            <person name="Ward L.M."/>
            <person name="Pace L.A."/>
            <person name="Fischer W.W."/>
        </authorList>
    </citation>
    <scope>NUCLEOTIDE SEQUENCE [LARGE SCALE GENOMIC DNA]</scope>
    <source>
        <strain evidence="9 10">DSM 7119</strain>
    </source>
</reference>
<keyword evidence="4 8" id="KW-1003">Cell membrane</keyword>
<sequence length="254" mass="27050">MSLFILCAFALLAGFIDAVAGGGGLIQLPPLLILQKDVAPALVLGTNKFAAVTGTATAAVNYNRRVKVNWRIIGPGMLSAALCSWLGARAVSLIRPELFRPIMLLLIIAMAIYTFKRKDFGSTARETKASVRPMPYVLGFCGLIGFYDGIFGPGTGSLLMFAFVGILGFDFLQASASTKIINVTTNVAALVQFLSAGQIIWHLALPMAVCNIVGGIIGSRMALAKGSKFVRVIFLVVVVGVILRYGYDIVQSML</sequence>
<dbReference type="InterPro" id="IPR052017">
    <property type="entry name" value="TSUP"/>
</dbReference>
<dbReference type="RefSeq" id="WP_054534332.1">
    <property type="nucleotide sequence ID" value="NZ_LGKP01000015.1"/>
</dbReference>
<evidence type="ECO:0000256" key="5">
    <source>
        <dbReference type="ARBA" id="ARBA00022692"/>
    </source>
</evidence>
<feature type="transmembrane region" description="Helical" evidence="8">
    <location>
        <begin position="136"/>
        <end position="169"/>
    </location>
</feature>
<name>A0A0P6YBD3_9CHLR</name>
<dbReference type="AlphaFoldDB" id="A0A0P6YBD3"/>
<keyword evidence="3" id="KW-0813">Transport</keyword>
<evidence type="ECO:0000256" key="2">
    <source>
        <dbReference type="ARBA" id="ARBA00009142"/>
    </source>
</evidence>
<feature type="transmembrane region" description="Helical" evidence="8">
    <location>
        <begin position="72"/>
        <end position="92"/>
    </location>
</feature>
<comment type="caution">
    <text evidence="9">The sequence shown here is derived from an EMBL/GenBank/DDBJ whole genome shotgun (WGS) entry which is preliminary data.</text>
</comment>